<proteinExistence type="predicted"/>
<comment type="caution">
    <text evidence="1">The sequence shown here is derived from an EMBL/GenBank/DDBJ whole genome shotgun (WGS) entry which is preliminary data.</text>
</comment>
<organism evidence="1 2">
    <name type="scientific">Bacillus thuringiensis</name>
    <dbReference type="NCBI Taxonomy" id="1428"/>
    <lineage>
        <taxon>Bacteria</taxon>
        <taxon>Bacillati</taxon>
        <taxon>Bacillota</taxon>
        <taxon>Bacilli</taxon>
        <taxon>Bacillales</taxon>
        <taxon>Bacillaceae</taxon>
        <taxon>Bacillus</taxon>
        <taxon>Bacillus cereus group</taxon>
    </lineage>
</organism>
<dbReference type="Proteomes" id="UP000226106">
    <property type="component" value="Unassembled WGS sequence"/>
</dbReference>
<evidence type="ECO:0000313" key="1">
    <source>
        <dbReference type="EMBL" id="PFT44590.1"/>
    </source>
</evidence>
<protein>
    <submittedName>
        <fullName evidence="1">Uncharacterized protein</fullName>
    </submittedName>
</protein>
<sequence>MYVFLFIKHSILTTSLYRNSNEKKEVHIIECYRGGERNSCFALSYCPTRIQLVIYVKIFRVKSNF</sequence>
<reference evidence="1 2" key="1">
    <citation type="submission" date="2017-09" db="EMBL/GenBank/DDBJ databases">
        <title>Large-scale bioinformatics analysis of Bacillus genomes uncovers conserved roles of natural products in bacterial physiology.</title>
        <authorList>
            <consortium name="Agbiome Team Llc"/>
            <person name="Bleich R.M."/>
            <person name="Grubbs K.J."/>
            <person name="Santa Maria K.C."/>
            <person name="Allen S.E."/>
            <person name="Farag S."/>
            <person name="Shank E.A."/>
            <person name="Bowers A."/>
        </authorList>
    </citation>
    <scope>NUCLEOTIDE SEQUENCE [LARGE SCALE GENOMIC DNA]</scope>
    <source>
        <strain evidence="1 2">AFS065400</strain>
    </source>
</reference>
<accession>A0A9X7AM54</accession>
<gene>
    <name evidence="1" type="ORF">COK72_15810</name>
</gene>
<evidence type="ECO:0000313" key="2">
    <source>
        <dbReference type="Proteomes" id="UP000226106"/>
    </source>
</evidence>
<dbReference type="EMBL" id="NVCO01000048">
    <property type="protein sequence ID" value="PFT44590.1"/>
    <property type="molecule type" value="Genomic_DNA"/>
</dbReference>
<dbReference type="AlphaFoldDB" id="A0A9X7AM54"/>
<name>A0A9X7AM54_BACTU</name>